<dbReference type="AlphaFoldDB" id="A0A7R9D6L0"/>
<organism evidence="1">
    <name type="scientific">Timema cristinae</name>
    <name type="common">Walking stick</name>
    <dbReference type="NCBI Taxonomy" id="61476"/>
    <lineage>
        <taxon>Eukaryota</taxon>
        <taxon>Metazoa</taxon>
        <taxon>Ecdysozoa</taxon>
        <taxon>Arthropoda</taxon>
        <taxon>Hexapoda</taxon>
        <taxon>Insecta</taxon>
        <taxon>Pterygota</taxon>
        <taxon>Neoptera</taxon>
        <taxon>Polyneoptera</taxon>
        <taxon>Phasmatodea</taxon>
        <taxon>Timematodea</taxon>
        <taxon>Timematoidea</taxon>
        <taxon>Timematidae</taxon>
        <taxon>Timema</taxon>
    </lineage>
</organism>
<name>A0A7R9D6L0_TIMCR</name>
<proteinExistence type="predicted"/>
<dbReference type="EMBL" id="OC320447">
    <property type="protein sequence ID" value="CAD7408089.1"/>
    <property type="molecule type" value="Genomic_DNA"/>
</dbReference>
<accession>A0A7R9D6L0</accession>
<sequence>MNTTMVETFVSRPRRRASYDGYYNLTTRKLTDLISKGVWGAIKNSTQSPLPLFPSFYLPYPFVQETKRTSEAGKVIPNDMFQRENPFHQVDSPNSPLHLTPATQSYQHEQRGGRLAKSMRALQASDPCKLAYLDRVYLVPVVTIADLTNVVPRILRHDVTDLKVIAVHQSETRIARHHETSSGQYSTSSSP</sequence>
<protein>
    <submittedName>
        <fullName evidence="1">Uncharacterized protein</fullName>
    </submittedName>
</protein>
<evidence type="ECO:0000313" key="1">
    <source>
        <dbReference type="EMBL" id="CAD7408089.1"/>
    </source>
</evidence>
<gene>
    <name evidence="1" type="ORF">TCEB3V08_LOCUS9358</name>
</gene>
<reference evidence="1" key="1">
    <citation type="submission" date="2020-11" db="EMBL/GenBank/DDBJ databases">
        <authorList>
            <person name="Tran Van P."/>
        </authorList>
    </citation>
    <scope>NUCLEOTIDE SEQUENCE</scope>
</reference>